<protein>
    <submittedName>
        <fullName evidence="5">Hydroxymethylglutaryl-CoA lyase</fullName>
    </submittedName>
</protein>
<comment type="similarity">
    <text evidence="1">Belongs to the HMG-CoA lyase family.</text>
</comment>
<dbReference type="Proteomes" id="UP000658131">
    <property type="component" value="Unassembled WGS sequence"/>
</dbReference>
<name>A0ABR7NIV9_9FIRM</name>
<keyword evidence="6" id="KW-1185">Reference proteome</keyword>
<accession>A0ABR7NIV9</accession>
<evidence type="ECO:0000313" key="5">
    <source>
        <dbReference type="EMBL" id="MBC8576356.1"/>
    </source>
</evidence>
<organism evidence="5 6">
    <name type="scientific">Yanshouia hominis</name>
    <dbReference type="NCBI Taxonomy" id="2763673"/>
    <lineage>
        <taxon>Bacteria</taxon>
        <taxon>Bacillati</taxon>
        <taxon>Bacillota</taxon>
        <taxon>Clostridia</taxon>
        <taxon>Eubacteriales</taxon>
        <taxon>Oscillospiraceae</taxon>
        <taxon>Yanshouia</taxon>
    </lineage>
</organism>
<dbReference type="RefSeq" id="WP_262399884.1">
    <property type="nucleotide sequence ID" value="NZ_JACRTB010000010.1"/>
</dbReference>
<dbReference type="PANTHER" id="PTHR42738">
    <property type="entry name" value="HYDROXYMETHYLGLUTARYL-COA LYASE"/>
    <property type="match status" value="1"/>
</dbReference>
<dbReference type="SUPFAM" id="SSF51569">
    <property type="entry name" value="Aldolase"/>
    <property type="match status" value="1"/>
</dbReference>
<comment type="caution">
    <text evidence="5">The sequence shown here is derived from an EMBL/GenBank/DDBJ whole genome shotgun (WGS) entry which is preliminary data.</text>
</comment>
<proteinExistence type="inferred from homology"/>
<feature type="domain" description="Pyruvate carboxyltransferase" evidence="4">
    <location>
        <begin position="9"/>
        <end position="276"/>
    </location>
</feature>
<dbReference type="InterPro" id="IPR013785">
    <property type="entry name" value="Aldolase_TIM"/>
</dbReference>
<keyword evidence="2" id="KW-0479">Metal-binding</keyword>
<dbReference type="PROSITE" id="PS50991">
    <property type="entry name" value="PYR_CT"/>
    <property type="match status" value="1"/>
</dbReference>
<reference evidence="5 6" key="1">
    <citation type="submission" date="2020-08" db="EMBL/GenBank/DDBJ databases">
        <title>Genome public.</title>
        <authorList>
            <person name="Liu C."/>
            <person name="Sun Q."/>
        </authorList>
    </citation>
    <scope>NUCLEOTIDE SEQUENCE [LARGE SCALE GENOMIC DNA]</scope>
    <source>
        <strain evidence="5 6">BX1</strain>
    </source>
</reference>
<keyword evidence="3 5" id="KW-0456">Lyase</keyword>
<evidence type="ECO:0000259" key="4">
    <source>
        <dbReference type="PROSITE" id="PS50991"/>
    </source>
</evidence>
<dbReference type="Gene3D" id="3.20.20.70">
    <property type="entry name" value="Aldolase class I"/>
    <property type="match status" value="1"/>
</dbReference>
<dbReference type="InterPro" id="IPR043594">
    <property type="entry name" value="HMGL"/>
</dbReference>
<dbReference type="CDD" id="cd07938">
    <property type="entry name" value="DRE_TIM_HMGL"/>
    <property type="match status" value="1"/>
</dbReference>
<dbReference type="NCBIfam" id="NF004283">
    <property type="entry name" value="PRK05692.1"/>
    <property type="match status" value="1"/>
</dbReference>
<dbReference type="Pfam" id="PF00682">
    <property type="entry name" value="HMGL-like"/>
    <property type="match status" value="1"/>
</dbReference>
<evidence type="ECO:0000256" key="1">
    <source>
        <dbReference type="ARBA" id="ARBA00009405"/>
    </source>
</evidence>
<dbReference type="GO" id="GO:0016829">
    <property type="term" value="F:lyase activity"/>
    <property type="evidence" value="ECO:0007669"/>
    <property type="project" value="UniProtKB-KW"/>
</dbReference>
<dbReference type="EMBL" id="JACRTB010000010">
    <property type="protein sequence ID" value="MBC8576356.1"/>
    <property type="molecule type" value="Genomic_DNA"/>
</dbReference>
<dbReference type="PANTHER" id="PTHR42738:SF7">
    <property type="entry name" value="HYDROXYMETHYLGLUTARYL-COA LYASE"/>
    <property type="match status" value="1"/>
</dbReference>
<gene>
    <name evidence="5" type="ORF">H8717_08060</name>
</gene>
<sequence>MSFHFPPKITLCEVGPRDGLQNEAVIPTPAQKADLIDRMTDAGFPVIEVGSFMSPKAVPQMAGTDEVFRLIHRKPGVEYRALIANLKGVERAAACGCTKVKLNVSASRAHNLANLNRTPQESVAGFASCTDAARVCGIEISGSISMPFGSPWEREIPVSDVREIVEAYLAVGVTEISLSDAAGVACPTQVLSLCTQMAKEFPQVIWWLHFHNTRGLGLANVLAGMEAGFTRFDSAFAGVGGCPFVPGAAGNISTEDLLHMCGEMGVETGIDLDQALEISRMVVGMVGHPTDSYLLRAGKSSDLIRELPTGQGKNPKAAEKS</sequence>
<evidence type="ECO:0000256" key="3">
    <source>
        <dbReference type="ARBA" id="ARBA00023239"/>
    </source>
</evidence>
<evidence type="ECO:0000313" key="6">
    <source>
        <dbReference type="Proteomes" id="UP000658131"/>
    </source>
</evidence>
<dbReference type="InterPro" id="IPR000891">
    <property type="entry name" value="PYR_CT"/>
</dbReference>
<evidence type="ECO:0000256" key="2">
    <source>
        <dbReference type="ARBA" id="ARBA00022723"/>
    </source>
</evidence>